<dbReference type="GO" id="GO:0005854">
    <property type="term" value="C:nascent polypeptide-associated complex"/>
    <property type="evidence" value="ECO:0007669"/>
    <property type="project" value="InterPro"/>
</dbReference>
<protein>
    <recommendedName>
        <fullName evidence="3">Ubiquitin-like domain-containing protein</fullName>
    </recommendedName>
</protein>
<dbReference type="SUPFAM" id="SSF54236">
    <property type="entry name" value="Ubiquitin-like"/>
    <property type="match status" value="1"/>
</dbReference>
<feature type="compositionally biased region" description="Acidic residues" evidence="1">
    <location>
        <begin position="2043"/>
        <end position="2062"/>
    </location>
</feature>
<feature type="compositionally biased region" description="Acidic residues" evidence="1">
    <location>
        <begin position="881"/>
        <end position="895"/>
    </location>
</feature>
<feature type="compositionally biased region" description="Polar residues" evidence="1">
    <location>
        <begin position="2150"/>
        <end position="2159"/>
    </location>
</feature>
<feature type="compositionally biased region" description="Low complexity" evidence="1">
    <location>
        <begin position="858"/>
        <end position="867"/>
    </location>
</feature>
<feature type="compositionally biased region" description="Polar residues" evidence="1">
    <location>
        <begin position="1986"/>
        <end position="1998"/>
    </location>
</feature>
<dbReference type="InterPro" id="IPR029071">
    <property type="entry name" value="Ubiquitin-like_domsf"/>
</dbReference>
<evidence type="ECO:0000313" key="2">
    <source>
        <dbReference type="EMBL" id="QHT10344.1"/>
    </source>
</evidence>
<reference evidence="2" key="1">
    <citation type="journal article" date="2020" name="Nature">
        <title>Giant virus diversity and host interactions through global metagenomics.</title>
        <authorList>
            <person name="Schulz F."/>
            <person name="Roux S."/>
            <person name="Paez-Espino D."/>
            <person name="Jungbluth S."/>
            <person name="Walsh D.A."/>
            <person name="Denef V.J."/>
            <person name="McMahon K.D."/>
            <person name="Konstantinidis K.T."/>
            <person name="Eloe-Fadrosh E.A."/>
            <person name="Kyrpides N.C."/>
            <person name="Woyke T."/>
        </authorList>
    </citation>
    <scope>NUCLEOTIDE SEQUENCE</scope>
    <source>
        <strain evidence="2">GVMAG-M-3300023174-107</strain>
    </source>
</reference>
<sequence length="2485" mass="288685">MESKESEMNDSPGSNVSMLNDSLDITFVLLQNKTETPITLEVHIDDTIDNLKNKLSRILNKDVNQYYLFHKKQKFINPYDIYKKLSSNNTKPIDKQTFVSFCMNHNIEPVEKEEYDIDDFLKLNLTEVEVNEPIGVENKSFIVNPFDNMFNYYDNVQSVSSLLIMDYNVTKIYVCLAEDVYPYFESTGLELEHTANVYFPYLFSEKKFTVDFSPFVDKYSKYDEMIQLQHTLFNKELATKTMGLTSMNLVIYTKQSFIFPSEIFFRLLQTTKDIPLIKLNPGKKQENIYRIFSPKVSENGNKVPLLKKKRITKIINNCKKENTLYYVVDQVYKEKTIQIIVEINKSGHIYVTIDELELFDFEQVELIIKQSVELIISKLFEYFDPSRQIFNEFHSLLDNSVEIIDFKYKFVFRRQAKFDIGKYIKCFSSIFNFVEDADKIRLRYKRVSNFDELESMDAFLVDLINQQQTRDFIINALSRDYNITMEEATQKFDGILAMYRANEEMNRSTNRIFRIKNNPGFPIEIFKRERTIDVEISNINNVHYVHFLSIFVNNLILLAQHVIKEERVTQFCDVKDVKIVDVEYEHEVDAPIEFTDNTLDFRIKPGENIGEESEEDLFKRLQELEERDNIDEEFKDIGEFPVQVQDPNLYPNAVPNVGSRSGGSNESVPTPEEVANEPEGSDVPTPEEVVNEPEGSDVPTPEEVSNEPEGSDVPTPEEVSNEPEGSDVPTPEEVVNEPEGSDVPTPEEVANAYDSSSDGAINGNGNGVNDIASNNAEVIKEPKATPNASDETEVATPESAAESGAESEASDETEVTTPESAVESGAESEASDETEVTTPESAVESGAESKSVAEAGGDSVVDFVSSDVDSDAETEVSTPESVEEQQSDIEGSDPVIENDLELESVGNVSTPESVSGSNNSKKSNNRVFLGGSAMIMNDKVNVFFYDEHTKKEFVKLFKRDIEWKAADVKNHFRCMVNTYCTLVQKDDTKCRGAMTSLSESEIDRIDMEGFERKQIVIYDKEGNKYKGYTFIHPEQRFILPPIEYIREVYLALKSVWKDIDGDKKLYVYDENYELKGFFDGTDYLDKEDARIADSGHSNPFLKRLQEKEPTLFLKDDDAQYSQYSRLCAWSQRRHPVILTKEEKEEIDREAPGTYDTAIEYGTDPSNKFYYICPKYWNLKTNKPMLEKDVDPTKVIDIDKKASKLSKGKSMKDKYIFQFSTVKEGHYPLPGFLDSKKHPKGHFIPCCFKMKKNPGRVEEYKEHIGAMNKARLIEEIKKEKIKKGKVAFTTEELSGMSENSLKTILIENKMFPDFLLQRRDDAEKLMAQERVEERTAVDKYVQNGLKFPLDKQRIGFLTLTLEKFFNVSSNEYYSNVKKREFKLNEDLLFRYGIEQNKNTSFLSAIGCILINQGIIKGSPVDSLIEYISKMVTLENIQEFHNGKLTRIFSEEELDDRKRIEKGYAKFIEYIRDKDKYVDYRYLWDIVCGLLFKKRINMIILYEPMDDSTNNLSIICPTTYHSRFKFDLNNPSIILYKKGDFFEPLFYANKKVNKKLTMIDPTEYKFLFHLKDSFIAKPLKFINKNLSECKEISVNKKYNFKQNKSLEEIQSFLPEGYTLKSQVISFDYNIIGAIISVNTTDFFIPCRPGNIIPEIEVIRLDDVEWNTYDETVKNLLELYRNSRKQIYCRPLIRVLEDGMIVGILTMTNQFIQLNEPEEDEYEEKDRYGLDKIEEHNYIADDYSILHNPVSNYKDKLIHKLKLEKKFYNAYFNILKIEINKFENIAIRQRIEEIMKGSLLYAAKIEQIKDLLNPIIEQKINFITYSDSVLSEMEDINLCKTDIEQSYCTPDGLLLIPSLNLYTKQKNNELYLIKFIDGILRNHTIKISVFEHSHSTIYFTDKYNLTEDELLLLESLLLPYLDKLGKTVYSNERVTYLSFEDLQPEEILNLADIVEVEYQSPEVEIGKPKIKVKSDSTSNSSADPDVGLDNQSLPGSQNSFHLNDPNKILNRNNEEVKSQAEDDEEDEENEEDEEENDEVKPHGEQNEEEDENDEDEEGAQDEDGVDIPIRNADLRIPANDKDENQDEEEDQEENEEEEQEEDEEEEEEEDQEENEEEEQEEDEEEEEDQKENEEEEQEEDEGEPIEDPKLHSRISSNENANNEGDKDDPGSKNFGRSKFKIKPPFGKSIIRRDSSSEEEFDLSFEPSKNEPKLRSKFKIKPPFGKSKIKRDSSSEEEFDLSFEPSRNKPKPRSKIVFRRPESRPSNSGSSNSEPLPLSKFKSKDMLKCIDRGIDIADYPTDKWKKLLPKKTKRFRIRLSDDFSCNYLLLIYLLKDFDKKYSNYKISDIKQMLIKCYKMDRYKEAIFKKWANEDKTKFVKLIKKRKATFESIILAPNYFITTIDIVLIMHFHKIPIVLLYQQKGRSTTLSMENEKDYYYFIKVKTKKQFFLHYIDTKLLKTFRFHDVSDAMLREIDPILISEYFENDRL</sequence>
<dbReference type="InterPro" id="IPR016641">
    <property type="entry name" value="EGD2/NACA0like"/>
</dbReference>
<dbReference type="PANTHER" id="PTHR21713">
    <property type="entry name" value="NASCENT POLYPEPTIDE ASSOCIATED COMPLEX ALPHA SUBUNIT-RELATED"/>
    <property type="match status" value="1"/>
</dbReference>
<feature type="compositionally biased region" description="Low complexity" evidence="1">
    <location>
        <begin position="819"/>
        <end position="828"/>
    </location>
</feature>
<dbReference type="EMBL" id="MN739520">
    <property type="protein sequence ID" value="QHT10344.1"/>
    <property type="molecule type" value="Genomic_DNA"/>
</dbReference>
<feature type="region of interest" description="Disordered" evidence="1">
    <location>
        <begin position="640"/>
        <end position="895"/>
    </location>
</feature>
<feature type="compositionally biased region" description="Low complexity" evidence="1">
    <location>
        <begin position="2260"/>
        <end position="2275"/>
    </location>
</feature>
<feature type="compositionally biased region" description="Polar residues" evidence="1">
    <location>
        <begin position="658"/>
        <end position="668"/>
    </location>
</feature>
<organism evidence="2">
    <name type="scientific">viral metagenome</name>
    <dbReference type="NCBI Taxonomy" id="1070528"/>
    <lineage>
        <taxon>unclassified sequences</taxon>
        <taxon>metagenomes</taxon>
        <taxon>organismal metagenomes</taxon>
    </lineage>
</organism>
<accession>A0A6C0D2N6</accession>
<evidence type="ECO:0008006" key="3">
    <source>
        <dbReference type="Google" id="ProtNLM"/>
    </source>
</evidence>
<feature type="compositionally biased region" description="Acidic residues" evidence="1">
    <location>
        <begin position="2018"/>
        <end position="2034"/>
    </location>
</feature>
<feature type="compositionally biased region" description="Acidic residues" evidence="1">
    <location>
        <begin position="2080"/>
        <end position="2142"/>
    </location>
</feature>
<evidence type="ECO:0000256" key="1">
    <source>
        <dbReference type="SAM" id="MobiDB-lite"/>
    </source>
</evidence>
<name>A0A6C0D2N6_9ZZZZ</name>
<feature type="compositionally biased region" description="Low complexity" evidence="1">
    <location>
        <begin position="798"/>
        <end position="807"/>
    </location>
</feature>
<dbReference type="CDD" id="cd17039">
    <property type="entry name" value="Ubl_ubiquitin_like"/>
    <property type="match status" value="1"/>
</dbReference>
<feature type="region of interest" description="Disordered" evidence="1">
    <location>
        <begin position="1966"/>
        <end position="2275"/>
    </location>
</feature>
<feature type="compositionally biased region" description="Basic residues" evidence="1">
    <location>
        <begin position="2244"/>
        <end position="2254"/>
    </location>
</feature>
<proteinExistence type="predicted"/>